<dbReference type="Proteomes" id="UP001221757">
    <property type="component" value="Unassembled WGS sequence"/>
</dbReference>
<sequence length="62" mass="6980">MEIENGKGPPPDLLLRFVRQKTKAEVRRQYFRATDAPHAPRADKNGKWTMDGAPPPPANRLA</sequence>
<evidence type="ECO:0000256" key="1">
    <source>
        <dbReference type="SAM" id="MobiDB-lite"/>
    </source>
</evidence>
<protein>
    <submittedName>
        <fullName evidence="2">Uncharacterized protein</fullName>
    </submittedName>
</protein>
<dbReference type="AlphaFoldDB" id="A0AAD7C697"/>
<reference evidence="2" key="1">
    <citation type="submission" date="2023-03" db="EMBL/GenBank/DDBJ databases">
        <title>Massive genome expansion in bonnet fungi (Mycena s.s.) driven by repeated elements and novel gene families across ecological guilds.</title>
        <authorList>
            <consortium name="Lawrence Berkeley National Laboratory"/>
            <person name="Harder C.B."/>
            <person name="Miyauchi S."/>
            <person name="Viragh M."/>
            <person name="Kuo A."/>
            <person name="Thoen E."/>
            <person name="Andreopoulos B."/>
            <person name="Lu D."/>
            <person name="Skrede I."/>
            <person name="Drula E."/>
            <person name="Henrissat B."/>
            <person name="Morin E."/>
            <person name="Kohler A."/>
            <person name="Barry K."/>
            <person name="LaButti K."/>
            <person name="Morin E."/>
            <person name="Salamov A."/>
            <person name="Lipzen A."/>
            <person name="Mereny Z."/>
            <person name="Hegedus B."/>
            <person name="Baldrian P."/>
            <person name="Stursova M."/>
            <person name="Weitz H."/>
            <person name="Taylor A."/>
            <person name="Grigoriev I.V."/>
            <person name="Nagy L.G."/>
            <person name="Martin F."/>
            <person name="Kauserud H."/>
        </authorList>
    </citation>
    <scope>NUCLEOTIDE SEQUENCE</scope>
    <source>
        <strain evidence="2">CBHHK067</strain>
    </source>
</reference>
<accession>A0AAD7C697</accession>
<evidence type="ECO:0000313" key="2">
    <source>
        <dbReference type="EMBL" id="KAJ7639883.1"/>
    </source>
</evidence>
<keyword evidence="3" id="KW-1185">Reference proteome</keyword>
<comment type="caution">
    <text evidence="2">The sequence shown here is derived from an EMBL/GenBank/DDBJ whole genome shotgun (WGS) entry which is preliminary data.</text>
</comment>
<proteinExistence type="predicted"/>
<dbReference type="EMBL" id="JARKIE010000439">
    <property type="protein sequence ID" value="KAJ7639883.1"/>
    <property type="molecule type" value="Genomic_DNA"/>
</dbReference>
<organism evidence="2 3">
    <name type="scientific">Mycena rosella</name>
    <name type="common">Pink bonnet</name>
    <name type="synonym">Agaricus rosellus</name>
    <dbReference type="NCBI Taxonomy" id="1033263"/>
    <lineage>
        <taxon>Eukaryota</taxon>
        <taxon>Fungi</taxon>
        <taxon>Dikarya</taxon>
        <taxon>Basidiomycota</taxon>
        <taxon>Agaricomycotina</taxon>
        <taxon>Agaricomycetes</taxon>
        <taxon>Agaricomycetidae</taxon>
        <taxon>Agaricales</taxon>
        <taxon>Marasmiineae</taxon>
        <taxon>Mycenaceae</taxon>
        <taxon>Mycena</taxon>
    </lineage>
</organism>
<gene>
    <name evidence="2" type="ORF">B0H17DRAFT_1106142</name>
</gene>
<name>A0AAD7C697_MYCRO</name>
<feature type="region of interest" description="Disordered" evidence="1">
    <location>
        <begin position="30"/>
        <end position="62"/>
    </location>
</feature>
<evidence type="ECO:0000313" key="3">
    <source>
        <dbReference type="Proteomes" id="UP001221757"/>
    </source>
</evidence>
<feature type="compositionally biased region" description="Pro residues" evidence="1">
    <location>
        <begin position="53"/>
        <end position="62"/>
    </location>
</feature>